<organism evidence="1 2">
    <name type="scientific">Thelephora ganbajun</name>
    <name type="common">Ganba fungus</name>
    <dbReference type="NCBI Taxonomy" id="370292"/>
    <lineage>
        <taxon>Eukaryota</taxon>
        <taxon>Fungi</taxon>
        <taxon>Dikarya</taxon>
        <taxon>Basidiomycota</taxon>
        <taxon>Agaricomycotina</taxon>
        <taxon>Agaricomycetes</taxon>
        <taxon>Thelephorales</taxon>
        <taxon>Thelephoraceae</taxon>
        <taxon>Thelephora</taxon>
    </lineage>
</organism>
<name>A0ACB6YZM3_THEGA</name>
<feature type="non-terminal residue" evidence="1">
    <location>
        <position position="106"/>
    </location>
</feature>
<reference evidence="1" key="2">
    <citation type="journal article" date="2020" name="Nat. Commun.">
        <title>Large-scale genome sequencing of mycorrhizal fungi provides insights into the early evolution of symbiotic traits.</title>
        <authorList>
            <person name="Miyauchi S."/>
            <person name="Kiss E."/>
            <person name="Kuo A."/>
            <person name="Drula E."/>
            <person name="Kohler A."/>
            <person name="Sanchez-Garcia M."/>
            <person name="Morin E."/>
            <person name="Andreopoulos B."/>
            <person name="Barry K.W."/>
            <person name="Bonito G."/>
            <person name="Buee M."/>
            <person name="Carver A."/>
            <person name="Chen C."/>
            <person name="Cichocki N."/>
            <person name="Clum A."/>
            <person name="Culley D."/>
            <person name="Crous P.W."/>
            <person name="Fauchery L."/>
            <person name="Girlanda M."/>
            <person name="Hayes R.D."/>
            <person name="Keri Z."/>
            <person name="LaButti K."/>
            <person name="Lipzen A."/>
            <person name="Lombard V."/>
            <person name="Magnuson J."/>
            <person name="Maillard F."/>
            <person name="Murat C."/>
            <person name="Nolan M."/>
            <person name="Ohm R.A."/>
            <person name="Pangilinan J."/>
            <person name="Pereira M.F."/>
            <person name="Perotto S."/>
            <person name="Peter M."/>
            <person name="Pfister S."/>
            <person name="Riley R."/>
            <person name="Sitrit Y."/>
            <person name="Stielow J.B."/>
            <person name="Szollosi G."/>
            <person name="Zifcakova L."/>
            <person name="Stursova M."/>
            <person name="Spatafora J.W."/>
            <person name="Tedersoo L."/>
            <person name="Vaario L.M."/>
            <person name="Yamada A."/>
            <person name="Yan M."/>
            <person name="Wang P."/>
            <person name="Xu J."/>
            <person name="Bruns T."/>
            <person name="Baldrian P."/>
            <person name="Vilgalys R."/>
            <person name="Dunand C."/>
            <person name="Henrissat B."/>
            <person name="Grigoriev I.V."/>
            <person name="Hibbett D."/>
            <person name="Nagy L.G."/>
            <person name="Martin F.M."/>
        </authorList>
    </citation>
    <scope>NUCLEOTIDE SEQUENCE</scope>
    <source>
        <strain evidence="1">P2</strain>
    </source>
</reference>
<sequence length="106" mass="12710">QEVDILWVRFYEFDKKYQAGWKARQYYRIHFTNSANQDAFGFLDPQDVLHAAHILPGFRYGRTRALLPTSSARWKSEDDEDWMYYHVNVIVDRDMFMRYRGGGIGH</sequence>
<comment type="caution">
    <text evidence="1">The sequence shown here is derived from an EMBL/GenBank/DDBJ whole genome shotgun (WGS) entry which is preliminary data.</text>
</comment>
<gene>
    <name evidence="1" type="ORF">BDM02DRAFT_3078692</name>
</gene>
<accession>A0ACB6YZM3</accession>
<dbReference type="Proteomes" id="UP000886501">
    <property type="component" value="Unassembled WGS sequence"/>
</dbReference>
<reference evidence="1" key="1">
    <citation type="submission" date="2019-10" db="EMBL/GenBank/DDBJ databases">
        <authorList>
            <consortium name="DOE Joint Genome Institute"/>
            <person name="Kuo A."/>
            <person name="Miyauchi S."/>
            <person name="Kiss E."/>
            <person name="Drula E."/>
            <person name="Kohler A."/>
            <person name="Sanchez-Garcia M."/>
            <person name="Andreopoulos B."/>
            <person name="Barry K.W."/>
            <person name="Bonito G."/>
            <person name="Buee M."/>
            <person name="Carver A."/>
            <person name="Chen C."/>
            <person name="Cichocki N."/>
            <person name="Clum A."/>
            <person name="Culley D."/>
            <person name="Crous P.W."/>
            <person name="Fauchery L."/>
            <person name="Girlanda M."/>
            <person name="Hayes R."/>
            <person name="Keri Z."/>
            <person name="Labutti K."/>
            <person name="Lipzen A."/>
            <person name="Lombard V."/>
            <person name="Magnuson J."/>
            <person name="Maillard F."/>
            <person name="Morin E."/>
            <person name="Murat C."/>
            <person name="Nolan M."/>
            <person name="Ohm R."/>
            <person name="Pangilinan J."/>
            <person name="Pereira M."/>
            <person name="Perotto S."/>
            <person name="Peter M."/>
            <person name="Riley R."/>
            <person name="Sitrit Y."/>
            <person name="Stielow B."/>
            <person name="Szollosi G."/>
            <person name="Zifcakova L."/>
            <person name="Stursova M."/>
            <person name="Spatafora J.W."/>
            <person name="Tedersoo L."/>
            <person name="Vaario L.-M."/>
            <person name="Yamada A."/>
            <person name="Yan M."/>
            <person name="Wang P."/>
            <person name="Xu J."/>
            <person name="Bruns T."/>
            <person name="Baldrian P."/>
            <person name="Vilgalys R."/>
            <person name="Henrissat B."/>
            <person name="Grigoriev I.V."/>
            <person name="Hibbett D."/>
            <person name="Nagy L.G."/>
            <person name="Martin F.M."/>
        </authorList>
    </citation>
    <scope>NUCLEOTIDE SEQUENCE</scope>
    <source>
        <strain evidence="1">P2</strain>
    </source>
</reference>
<feature type="non-terminal residue" evidence="1">
    <location>
        <position position="1"/>
    </location>
</feature>
<proteinExistence type="predicted"/>
<protein>
    <submittedName>
        <fullName evidence="1">Uncharacterized protein</fullName>
    </submittedName>
</protein>
<keyword evidence="2" id="KW-1185">Reference proteome</keyword>
<dbReference type="EMBL" id="MU118362">
    <property type="protein sequence ID" value="KAF9642763.1"/>
    <property type="molecule type" value="Genomic_DNA"/>
</dbReference>
<evidence type="ECO:0000313" key="2">
    <source>
        <dbReference type="Proteomes" id="UP000886501"/>
    </source>
</evidence>
<evidence type="ECO:0000313" key="1">
    <source>
        <dbReference type="EMBL" id="KAF9642763.1"/>
    </source>
</evidence>